<feature type="active site" evidence="2">
    <location>
        <position position="164"/>
    </location>
</feature>
<feature type="transmembrane region" description="Helical" evidence="3">
    <location>
        <begin position="18"/>
        <end position="36"/>
    </location>
</feature>
<dbReference type="GO" id="GO:0030435">
    <property type="term" value="P:sporulation resulting in formation of a cellular spore"/>
    <property type="evidence" value="ECO:0007669"/>
    <property type="project" value="UniProtKB-KW"/>
</dbReference>
<organism evidence="4 5">
    <name type="scientific">Alteribacillus iranensis</name>
    <dbReference type="NCBI Taxonomy" id="930128"/>
    <lineage>
        <taxon>Bacteria</taxon>
        <taxon>Bacillati</taxon>
        <taxon>Bacillota</taxon>
        <taxon>Bacilli</taxon>
        <taxon>Bacillales</taxon>
        <taxon>Bacillaceae</taxon>
        <taxon>Alteribacillus</taxon>
    </lineage>
</organism>
<name>A0A1I2AB46_9BACI</name>
<keyword evidence="1" id="KW-0378">Hydrolase</keyword>
<dbReference type="GO" id="GO:0005886">
    <property type="term" value="C:plasma membrane"/>
    <property type="evidence" value="ECO:0007669"/>
    <property type="project" value="UniProtKB-SubCell"/>
</dbReference>
<gene>
    <name evidence="4" type="ORF">SAMN05192532_101747</name>
</gene>
<comment type="similarity">
    <text evidence="1">Belongs to the peptidase U4 family.</text>
</comment>
<dbReference type="PIRSF" id="PIRSF018571">
    <property type="entry name" value="SpoIIGA"/>
    <property type="match status" value="1"/>
</dbReference>
<dbReference type="EC" id="3.4.23.-" evidence="1"/>
<dbReference type="AlphaFoldDB" id="A0A1I2AB46"/>
<feature type="transmembrane region" description="Helical" evidence="3">
    <location>
        <begin position="112"/>
        <end position="131"/>
    </location>
</feature>
<evidence type="ECO:0000256" key="1">
    <source>
        <dbReference type="PIRNR" id="PIRNR018571"/>
    </source>
</evidence>
<accession>A0A1I2AB46</accession>
<keyword evidence="5" id="KW-1185">Reference proteome</keyword>
<evidence type="ECO:0000256" key="2">
    <source>
        <dbReference type="PIRSR" id="PIRSR018571-1"/>
    </source>
</evidence>
<dbReference type="Proteomes" id="UP000199516">
    <property type="component" value="Unassembled WGS sequence"/>
</dbReference>
<comment type="function">
    <text evidence="1">Probable aspartic protease that is responsible for the proteolytic cleavage of the RNA polymerase sigma E factor (SigE/spoIIGB) to yield the active peptide in the mother cell during sporulation. Responds to a signal from the forespore that is triggered by the extracellular signal protein SpoIIR.</text>
</comment>
<reference evidence="4 5" key="1">
    <citation type="submission" date="2016-10" db="EMBL/GenBank/DDBJ databases">
        <authorList>
            <person name="de Groot N.N."/>
        </authorList>
    </citation>
    <scope>NUCLEOTIDE SEQUENCE [LARGE SCALE GENOMIC DNA]</scope>
    <source>
        <strain evidence="4 5">DSM 23995</strain>
    </source>
</reference>
<comment type="subcellular location">
    <subcellularLocation>
        <location evidence="1">Cell membrane</location>
    </subcellularLocation>
</comment>
<proteinExistence type="inferred from homology"/>
<keyword evidence="1" id="KW-0749">Sporulation</keyword>
<dbReference type="GO" id="GO:0006508">
    <property type="term" value="P:proteolysis"/>
    <property type="evidence" value="ECO:0007669"/>
    <property type="project" value="UniProtKB-KW"/>
</dbReference>
<dbReference type="Pfam" id="PF03419">
    <property type="entry name" value="Peptidase_U4"/>
    <property type="match status" value="1"/>
</dbReference>
<dbReference type="EMBL" id="FONT01000001">
    <property type="protein sequence ID" value="SFE40788.1"/>
    <property type="molecule type" value="Genomic_DNA"/>
</dbReference>
<sequence>MLTGTARLLKRKITKKRLWFVSLLGSCTIFFVLTPWESWLFHPFGKALLTIVLVWLAFGYSSLYMFAQSVFMFYMTSFLAAGTILALETWRYSIQEHYIAISHYVQSMYSSFSLILIVLSIPGIWLIFYWTDSIIKKRKVKMSKLAHVVIEAEGVSLEGKALVDTGNELKDPITRVPVMVMQISHLRKIWPMDEYETLHEVVHHNRLEQLSEITHWKDRWRFIPYRSAGQDMKMMVAFKPDRVAVEDEEISTFDSILVGLETRQLSSSNDFTMIFPSDPLETSKHATA</sequence>
<keyword evidence="1 3" id="KW-0472">Membrane</keyword>
<feature type="transmembrane region" description="Helical" evidence="3">
    <location>
        <begin position="73"/>
        <end position="92"/>
    </location>
</feature>
<evidence type="ECO:0000256" key="3">
    <source>
        <dbReference type="SAM" id="Phobius"/>
    </source>
</evidence>
<keyword evidence="1" id="KW-0064">Aspartyl protease</keyword>
<keyword evidence="3" id="KW-1133">Transmembrane helix</keyword>
<comment type="subunit">
    <text evidence="1">Self-associates. Interacts with SigE. Interacts with SpoIIR.</text>
</comment>
<feature type="transmembrane region" description="Helical" evidence="3">
    <location>
        <begin position="48"/>
        <end position="66"/>
    </location>
</feature>
<keyword evidence="1" id="KW-0645">Protease</keyword>
<dbReference type="GO" id="GO:0004190">
    <property type="term" value="F:aspartic-type endopeptidase activity"/>
    <property type="evidence" value="ECO:0007669"/>
    <property type="project" value="UniProtKB-KW"/>
</dbReference>
<keyword evidence="1" id="KW-1003">Cell membrane</keyword>
<dbReference type="InterPro" id="IPR005081">
    <property type="entry name" value="SpoIIGA"/>
</dbReference>
<protein>
    <recommendedName>
        <fullName evidence="1">Sporulation sigma-E factor-processing peptidase</fullName>
        <ecNumber evidence="1">3.4.23.-</ecNumber>
    </recommendedName>
    <alternativeName>
        <fullName evidence="1">Membrane-associated aspartic protease</fullName>
    </alternativeName>
    <alternativeName>
        <fullName evidence="1">Stage II sporulation protein GA</fullName>
    </alternativeName>
</protein>
<keyword evidence="3" id="KW-0812">Transmembrane</keyword>
<evidence type="ECO:0000313" key="5">
    <source>
        <dbReference type="Proteomes" id="UP000199516"/>
    </source>
</evidence>
<dbReference type="STRING" id="930128.SAMN05192532_101747"/>
<dbReference type="GO" id="GO:0030436">
    <property type="term" value="P:asexual sporulation"/>
    <property type="evidence" value="ECO:0007669"/>
    <property type="project" value="InterPro"/>
</dbReference>
<evidence type="ECO:0000313" key="4">
    <source>
        <dbReference type="EMBL" id="SFE40788.1"/>
    </source>
</evidence>